<dbReference type="Gene3D" id="1.20.920.30">
    <property type="match status" value="1"/>
</dbReference>
<proteinExistence type="predicted"/>
<gene>
    <name evidence="2" type="ORF">EZS28_028890</name>
</gene>
<accession>A0A5J4V0J4</accession>
<reference evidence="2 3" key="1">
    <citation type="submission" date="2019-03" db="EMBL/GenBank/DDBJ databases">
        <title>Single cell metagenomics reveals metabolic interactions within the superorganism composed of flagellate Streblomastix strix and complex community of Bacteroidetes bacteria on its surface.</title>
        <authorList>
            <person name="Treitli S.C."/>
            <person name="Kolisko M."/>
            <person name="Husnik F."/>
            <person name="Keeling P."/>
            <person name="Hampl V."/>
        </authorList>
    </citation>
    <scope>NUCLEOTIDE SEQUENCE [LARGE SCALE GENOMIC DNA]</scope>
    <source>
        <strain evidence="2">ST1C</strain>
    </source>
</reference>
<sequence length="100" mass="11749">MMQVQVTGLKDEKQFSRLCAHECLRIFSDCLTNDKDRNIFSAQIVSLAKQYMQINWKYDVMFKKKVVKEDPFELEQRQAKEDKAKAGKKKECDQSKSLPL</sequence>
<evidence type="ECO:0000313" key="3">
    <source>
        <dbReference type="Proteomes" id="UP000324800"/>
    </source>
</evidence>
<evidence type="ECO:0000313" key="2">
    <source>
        <dbReference type="EMBL" id="KAA6375581.1"/>
    </source>
</evidence>
<organism evidence="2 3">
    <name type="scientific">Streblomastix strix</name>
    <dbReference type="NCBI Taxonomy" id="222440"/>
    <lineage>
        <taxon>Eukaryota</taxon>
        <taxon>Metamonada</taxon>
        <taxon>Preaxostyla</taxon>
        <taxon>Oxymonadida</taxon>
        <taxon>Streblomastigidae</taxon>
        <taxon>Streblomastix</taxon>
    </lineage>
</organism>
<feature type="region of interest" description="Disordered" evidence="1">
    <location>
        <begin position="76"/>
        <end position="100"/>
    </location>
</feature>
<evidence type="ECO:0000256" key="1">
    <source>
        <dbReference type="SAM" id="MobiDB-lite"/>
    </source>
</evidence>
<comment type="caution">
    <text evidence="2">The sequence shown here is derived from an EMBL/GenBank/DDBJ whole genome shotgun (WGS) entry which is preliminary data.</text>
</comment>
<dbReference type="Proteomes" id="UP000324800">
    <property type="component" value="Unassembled WGS sequence"/>
</dbReference>
<name>A0A5J4V0J4_9EUKA</name>
<feature type="compositionally biased region" description="Basic and acidic residues" evidence="1">
    <location>
        <begin position="76"/>
        <end position="94"/>
    </location>
</feature>
<dbReference type="EMBL" id="SNRW01011125">
    <property type="protein sequence ID" value="KAA6375581.1"/>
    <property type="molecule type" value="Genomic_DNA"/>
</dbReference>
<protein>
    <submittedName>
        <fullName evidence="2">Uncharacterized protein</fullName>
    </submittedName>
</protein>
<dbReference type="AlphaFoldDB" id="A0A5J4V0J4"/>